<evidence type="ECO:0000256" key="1">
    <source>
        <dbReference type="SAM" id="MobiDB-lite"/>
    </source>
</evidence>
<proteinExistence type="predicted"/>
<dbReference type="EMBL" id="JAESDN010000002">
    <property type="protein sequence ID" value="KAG7055938.1"/>
    <property type="molecule type" value="Genomic_DNA"/>
</dbReference>
<gene>
    <name evidence="2" type="ORF">JMJ77_008389</name>
</gene>
<dbReference type="InterPro" id="IPR021917">
    <property type="entry name" value="Unchr_Zn-peptidase-like"/>
</dbReference>
<organism evidence="2 3">
    <name type="scientific">Colletotrichum scovillei</name>
    <dbReference type="NCBI Taxonomy" id="1209932"/>
    <lineage>
        <taxon>Eukaryota</taxon>
        <taxon>Fungi</taxon>
        <taxon>Dikarya</taxon>
        <taxon>Ascomycota</taxon>
        <taxon>Pezizomycotina</taxon>
        <taxon>Sordariomycetes</taxon>
        <taxon>Hypocreomycetidae</taxon>
        <taxon>Glomerellales</taxon>
        <taxon>Glomerellaceae</taxon>
        <taxon>Colletotrichum</taxon>
        <taxon>Colletotrichum acutatum species complex</taxon>
    </lineage>
</organism>
<protein>
    <submittedName>
        <fullName evidence="2">Zinc metalloproteinase</fullName>
    </submittedName>
</protein>
<feature type="compositionally biased region" description="Acidic residues" evidence="1">
    <location>
        <begin position="744"/>
        <end position="761"/>
    </location>
</feature>
<evidence type="ECO:0000313" key="2">
    <source>
        <dbReference type="EMBL" id="KAG7055938.1"/>
    </source>
</evidence>
<dbReference type="GO" id="GO:0005737">
    <property type="term" value="C:cytoplasm"/>
    <property type="evidence" value="ECO:0007669"/>
    <property type="project" value="TreeGrafter"/>
</dbReference>
<feature type="region of interest" description="Disordered" evidence="1">
    <location>
        <begin position="738"/>
        <end position="761"/>
    </location>
</feature>
<dbReference type="InterPro" id="IPR053002">
    <property type="entry name" value="Metalloproteinase_M10B"/>
</dbReference>
<name>A0A9P7REQ0_9PEZI</name>
<comment type="caution">
    <text evidence="2">The sequence shown here is derived from an EMBL/GenBank/DDBJ whole genome shotgun (WGS) entry which is preliminary data.</text>
</comment>
<dbReference type="Proteomes" id="UP000699042">
    <property type="component" value="Unassembled WGS sequence"/>
</dbReference>
<sequence length="761" mass="83682">MYILYDKKNPSDHISPTQMPPVSAQETATMSLRFNNFTDGETVHQRCVIIKGTYTTGPSPSDDFATVEATDGTNTTFPTQTWPIADSRIKIIALLSPGLNKLTITRTFGTQTIINELNLTYIPLLQSPPLHLAIMVSKDSPLLIDCPPLKYGASSTAHSSLDAAIAKLRMSAYMWQALTAEDMRLKGLGRRSFRLDEEWAADTTSREFLNGLHEAALFDSGTMRSTAKVHVIRSERTTAEIRDAEVAQQNETAKSRDGLFDYFLEALAAQGSPFEASAHPVVAGMILDSHFSVSKKLILGHAALGCHNPSGVSLGMMGSHLTYSWPRFLEEVSDCLLDTRAPGNTVGDDNGECGTFWEACSIGQGAFLHEVGHAFGAPHTTGIMARGYSGHWPRNFLVKTAYSQKVNKEGFVVVDGQTENDARWDLRDALSFRSLNHFWLPGDTRLSATQRSSAPTVSLINIETDDVGVEIACAANLARMEFNGKSELLPSMDCPAWKISYTLKELEARFSRDESLKLYVLGMNGKTKTVRDLWRLFSSTTYIRIPGSDVLLRKRSVVTKDLEESIDDGEGEKFWSWATLLTRRKSDGSVVRAKAVDVRTGCILDGAYVHFPGGDRVNCGPRIRKWGGGEHTFGGHASEEVNIPKGAEIVKIEVSREEDTLRGMRIHLSDGSSGGALTGYEDVPETSALEAQVNERIVGFYGRSWWGSNFDGLVEFGIITAPKDFELPEVVYGMTELQNTDGGLGDEADFESGDEEMDHEE</sequence>
<reference evidence="2" key="1">
    <citation type="submission" date="2021-05" db="EMBL/GenBank/DDBJ databases">
        <title>Comparative genomics of three Colletotrichum scovillei strains and genetic complementation revealed genes involved fungal growth and virulence on chili pepper.</title>
        <authorList>
            <person name="Hsieh D.-K."/>
            <person name="Chuang S.-C."/>
            <person name="Chen C.-Y."/>
            <person name="Chao Y.-T."/>
            <person name="Lu M.-Y.J."/>
            <person name="Lee M.-H."/>
            <person name="Shih M.-C."/>
        </authorList>
    </citation>
    <scope>NUCLEOTIDE SEQUENCE</scope>
    <source>
        <strain evidence="2">Coll-153</strain>
    </source>
</reference>
<dbReference type="AlphaFoldDB" id="A0A9P7REQ0"/>
<dbReference type="PANTHER" id="PTHR21054">
    <property type="entry name" value="ZINC METALLOPROTEINASE-RELATED"/>
    <property type="match status" value="1"/>
</dbReference>
<keyword evidence="3" id="KW-1185">Reference proteome</keyword>
<evidence type="ECO:0000313" key="3">
    <source>
        <dbReference type="Proteomes" id="UP000699042"/>
    </source>
</evidence>
<dbReference type="SUPFAM" id="SSF55486">
    <property type="entry name" value="Metalloproteases ('zincins'), catalytic domain"/>
    <property type="match status" value="1"/>
</dbReference>
<dbReference type="Pfam" id="PF12044">
    <property type="entry name" value="Metallopep"/>
    <property type="match status" value="1"/>
</dbReference>
<dbReference type="PANTHER" id="PTHR21054:SF2">
    <property type="entry name" value="MIP04191P"/>
    <property type="match status" value="1"/>
</dbReference>
<accession>A0A9P7REQ0</accession>